<evidence type="ECO:0000313" key="2">
    <source>
        <dbReference type="EMBL" id="MCT4369102.1"/>
    </source>
</evidence>
<evidence type="ECO:0000313" key="4">
    <source>
        <dbReference type="Proteomes" id="UP000217448"/>
    </source>
</evidence>
<keyword evidence="1" id="KW-0175">Coiled coil</keyword>
<dbReference type="RefSeq" id="WP_095880511.1">
    <property type="nucleotide sequence ID" value="NZ_NTHN02000002.1"/>
</dbReference>
<evidence type="ECO:0000313" key="3">
    <source>
        <dbReference type="EMBL" id="PBD21058.1"/>
    </source>
</evidence>
<organism evidence="3">
    <name type="scientific">Alloyangia mangrovi</name>
    <dbReference type="NCBI Taxonomy" id="1779329"/>
    <lineage>
        <taxon>Bacteria</taxon>
        <taxon>Pseudomonadati</taxon>
        <taxon>Pseudomonadota</taxon>
        <taxon>Alphaproteobacteria</taxon>
        <taxon>Rhodobacterales</taxon>
        <taxon>Roseobacteraceae</taxon>
        <taxon>Alloyangia</taxon>
    </lineage>
</organism>
<reference evidence="4" key="2">
    <citation type="submission" date="2023-07" db="EMBL/GenBank/DDBJ databases">
        <title>Yangia mangrovi SAOS 153D genome.</title>
        <authorList>
            <person name="Verma A."/>
            <person name="Pal Y."/>
            <person name="Sundharam S."/>
            <person name="Bisht B."/>
            <person name="Srinivasan K."/>
        </authorList>
    </citation>
    <scope>NUCLEOTIDE SEQUENCE [LARGE SCALE GENOMIC DNA]</scope>
    <source>
        <strain evidence="4">SAOS 153D</strain>
    </source>
</reference>
<feature type="coiled-coil region" evidence="1">
    <location>
        <begin position="293"/>
        <end position="323"/>
    </location>
</feature>
<dbReference type="OrthoDB" id="6504138at2"/>
<reference evidence="2" key="3">
    <citation type="submission" date="2024-05" db="EMBL/GenBank/DDBJ databases">
        <title>Yangia mangrovi SAOS 153D genome.</title>
        <authorList>
            <person name="Verma A."/>
            <person name="Pal Y."/>
            <person name="Sundharam S."/>
            <person name="Bisht B."/>
            <person name="Srinivasan K."/>
        </authorList>
    </citation>
    <scope>NUCLEOTIDE SEQUENCE</scope>
    <source>
        <strain evidence="2">SAOS 153D</strain>
    </source>
</reference>
<dbReference type="Proteomes" id="UP000217448">
    <property type="component" value="Unassembled WGS sequence"/>
</dbReference>
<keyword evidence="4" id="KW-1185">Reference proteome</keyword>
<dbReference type="EMBL" id="NTHN01000011">
    <property type="protein sequence ID" value="PBD21058.1"/>
    <property type="molecule type" value="Genomic_DNA"/>
</dbReference>
<gene>
    <name evidence="2" type="ORF">CLG85_001590</name>
    <name evidence="3" type="ORF">CLG85_00690</name>
</gene>
<proteinExistence type="predicted"/>
<evidence type="ECO:0000256" key="1">
    <source>
        <dbReference type="SAM" id="Coils"/>
    </source>
</evidence>
<dbReference type="AlphaFoldDB" id="A0A2A3K160"/>
<dbReference type="EMBL" id="NTHN02000002">
    <property type="protein sequence ID" value="MCT4369102.1"/>
    <property type="molecule type" value="Genomic_DNA"/>
</dbReference>
<reference evidence="3" key="1">
    <citation type="submission" date="2017-09" db="EMBL/GenBank/DDBJ databases">
        <title>Yangia sp. SAOS 153D whole genome sequencing.</title>
        <authorList>
            <person name="Verma A."/>
            <person name="Krishnamurthi S."/>
        </authorList>
    </citation>
    <scope>NUCLEOTIDE SEQUENCE [LARGE SCALE GENOMIC DNA]</scope>
    <source>
        <strain evidence="3">SAOS 153D</strain>
    </source>
</reference>
<protein>
    <submittedName>
        <fullName evidence="3">Uncharacterized protein</fullName>
    </submittedName>
</protein>
<sequence length="380" mass="40719">MTKRVRVNVRALANTKAARREKRNGRDVIIVPSATLPDDVVMNNILYPADEIEKSFASLNRTPAPAGHPLINGKFVSARDPEGINIGWIGAWNENARREGGRVLLDKVIDVQTANQSERGKAVLEAVDKGEPIHTSTGLLCNLEAANGDVAYKHIARDIDFDHDAILLDEEGAATPDQGVGMFVNSAGQPEELEVINSAIDMADQELDWAGMHLLSALERRERASTWERIKSAIMDALPGASEREPSANQGEADMADDKQLEQLSAKVNAIEEGLSKIGETIANAVGEAVKPLKDHVESLDAANKAKEDAEKAELEAKVVKANILDEETAKATPLNTLRALAPKATAGKAAALNGAFGGSSDKDEWDGFSLNAAAKQKEA</sequence>
<accession>A0A2A3K160</accession>
<comment type="caution">
    <text evidence="3">The sequence shown here is derived from an EMBL/GenBank/DDBJ whole genome shotgun (WGS) entry which is preliminary data.</text>
</comment>
<name>A0A2A3K160_9RHOB</name>